<dbReference type="OrthoDB" id="5456958at2"/>
<dbReference type="Proteomes" id="UP000181901">
    <property type="component" value="Unassembled WGS sequence"/>
</dbReference>
<evidence type="ECO:0000313" key="1">
    <source>
        <dbReference type="EMBL" id="OIQ49722.1"/>
    </source>
</evidence>
<protein>
    <submittedName>
        <fullName evidence="1">Uncharacterized protein</fullName>
    </submittedName>
</protein>
<evidence type="ECO:0000313" key="2">
    <source>
        <dbReference type="Proteomes" id="UP000181901"/>
    </source>
</evidence>
<dbReference type="EMBL" id="LKAQ01000004">
    <property type="protein sequence ID" value="OIQ49722.1"/>
    <property type="molecule type" value="Genomic_DNA"/>
</dbReference>
<comment type="caution">
    <text evidence="1">The sequence shown here is derived from an EMBL/GenBank/DDBJ whole genome shotgun (WGS) entry which is preliminary data.</text>
</comment>
<proteinExistence type="predicted"/>
<dbReference type="RefSeq" id="WP_071545213.1">
    <property type="nucleotide sequence ID" value="NZ_LKAQ01000004.1"/>
</dbReference>
<keyword evidence="2" id="KW-1185">Reference proteome</keyword>
<sequence length="136" mass="15293">MGNVVALEEFRRTLDRREERGRALARPEIRGADIWGRDYTQLEAVVFGLLKVREIAAYHASLRAARHADGSGQAFDCLCLDALDAAYRVEDLGPARLKAAVKPLKEWLLDAMTEDNKRDMAWALVLVDLIEKSPTK</sequence>
<gene>
    <name evidence="1" type="ORF">BerOc1_01647</name>
</gene>
<name>A0A1J5MUQ5_9BACT</name>
<dbReference type="AlphaFoldDB" id="A0A1J5MUQ5"/>
<accession>A0A1J5MUQ5</accession>
<reference evidence="1 2" key="1">
    <citation type="submission" date="2015-09" db="EMBL/GenBank/DDBJ databases">
        <title>Genome of Desulfovibrio dechloracetivorans BerOc1, a mercury methylating strain isolated from highly hydrocarbons and metals contaminated coastal sediments.</title>
        <authorList>
            <person name="Goni Urriza M."/>
            <person name="Gassie C."/>
            <person name="Bouchez O."/>
            <person name="Klopp C."/>
            <person name="Ranchou-Peyruse A."/>
            <person name="Remy G."/>
        </authorList>
    </citation>
    <scope>NUCLEOTIDE SEQUENCE [LARGE SCALE GENOMIC DNA]</scope>
    <source>
        <strain evidence="1 2">BerOc1</strain>
    </source>
</reference>
<organism evidence="1 2">
    <name type="scientific">Pseudodesulfovibrio hydrargyri</name>
    <dbReference type="NCBI Taxonomy" id="2125990"/>
    <lineage>
        <taxon>Bacteria</taxon>
        <taxon>Pseudomonadati</taxon>
        <taxon>Thermodesulfobacteriota</taxon>
        <taxon>Desulfovibrionia</taxon>
        <taxon>Desulfovibrionales</taxon>
        <taxon>Desulfovibrionaceae</taxon>
    </lineage>
</organism>